<feature type="transmembrane region" description="Helical" evidence="8">
    <location>
        <begin position="377"/>
        <end position="403"/>
    </location>
</feature>
<feature type="compositionally biased region" description="Basic and acidic residues" evidence="7">
    <location>
        <begin position="842"/>
        <end position="856"/>
    </location>
</feature>
<proteinExistence type="inferred from homology"/>
<evidence type="ECO:0000313" key="11">
    <source>
        <dbReference type="EMBL" id="KAF2859380.1"/>
    </source>
</evidence>
<feature type="transmembrane region" description="Helical" evidence="8">
    <location>
        <begin position="335"/>
        <end position="356"/>
    </location>
</feature>
<feature type="compositionally biased region" description="Basic and acidic residues" evidence="7">
    <location>
        <begin position="878"/>
        <end position="890"/>
    </location>
</feature>
<dbReference type="AlphaFoldDB" id="A0A6A7BVY5"/>
<comment type="subcellular location">
    <subcellularLocation>
        <location evidence="1">Membrane</location>
        <topology evidence="1">Multi-pass membrane protein</topology>
    </subcellularLocation>
</comment>
<evidence type="ECO:0000256" key="7">
    <source>
        <dbReference type="SAM" id="MobiDB-lite"/>
    </source>
</evidence>
<dbReference type="PANTHER" id="PTHR31145:SF6">
    <property type="entry name" value="INTEGRAL MEMBRANE PROTEIN (AFU_ORTHOLOGUE AFUA_7G01610)"/>
    <property type="match status" value="1"/>
</dbReference>
<keyword evidence="12" id="KW-1185">Reference proteome</keyword>
<evidence type="ECO:0000256" key="9">
    <source>
        <dbReference type="SAM" id="SignalP"/>
    </source>
</evidence>
<evidence type="ECO:0000259" key="10">
    <source>
        <dbReference type="SMART" id="SM01320"/>
    </source>
</evidence>
<accession>A0A6A7BVY5</accession>
<keyword evidence="5 8" id="KW-1133">Transmembrane helix</keyword>
<comment type="similarity">
    <text evidence="2">Belongs to the transient receptor potential (TRP) ion channel family.</text>
</comment>
<feature type="transmembrane region" description="Helical" evidence="8">
    <location>
        <begin position="409"/>
        <end position="431"/>
    </location>
</feature>
<gene>
    <name evidence="11" type="ORF">K470DRAFT_219213</name>
</gene>
<feature type="signal peptide" evidence="9">
    <location>
        <begin position="1"/>
        <end position="15"/>
    </location>
</feature>
<keyword evidence="6 8" id="KW-0472">Membrane</keyword>
<feature type="region of interest" description="Disordered" evidence="7">
    <location>
        <begin position="794"/>
        <end position="914"/>
    </location>
</feature>
<name>A0A6A7BVY5_9PEZI</name>
<dbReference type="GO" id="GO:0055085">
    <property type="term" value="P:transmembrane transport"/>
    <property type="evidence" value="ECO:0007669"/>
    <property type="project" value="TreeGrafter"/>
</dbReference>
<feature type="region of interest" description="Disordered" evidence="7">
    <location>
        <begin position="672"/>
        <end position="780"/>
    </location>
</feature>
<evidence type="ECO:0000313" key="12">
    <source>
        <dbReference type="Proteomes" id="UP000799421"/>
    </source>
</evidence>
<evidence type="ECO:0000256" key="8">
    <source>
        <dbReference type="SAM" id="Phobius"/>
    </source>
</evidence>
<dbReference type="Pfam" id="PF06011">
    <property type="entry name" value="TRP"/>
    <property type="match status" value="1"/>
</dbReference>
<evidence type="ECO:0000256" key="2">
    <source>
        <dbReference type="ARBA" id="ARBA00010642"/>
    </source>
</evidence>
<dbReference type="Proteomes" id="UP000799421">
    <property type="component" value="Unassembled WGS sequence"/>
</dbReference>
<feature type="chain" id="PRO_5025620623" description="ML-like domain-containing protein" evidence="9">
    <location>
        <begin position="16"/>
        <end position="914"/>
    </location>
</feature>
<organism evidence="11 12">
    <name type="scientific">Piedraia hortae CBS 480.64</name>
    <dbReference type="NCBI Taxonomy" id="1314780"/>
    <lineage>
        <taxon>Eukaryota</taxon>
        <taxon>Fungi</taxon>
        <taxon>Dikarya</taxon>
        <taxon>Ascomycota</taxon>
        <taxon>Pezizomycotina</taxon>
        <taxon>Dothideomycetes</taxon>
        <taxon>Dothideomycetidae</taxon>
        <taxon>Capnodiales</taxon>
        <taxon>Piedraiaceae</taxon>
        <taxon>Piedraia</taxon>
    </lineage>
</organism>
<keyword evidence="4 9" id="KW-0732">Signal</keyword>
<protein>
    <recommendedName>
        <fullName evidence="10">ML-like domain-containing protein</fullName>
    </recommendedName>
</protein>
<dbReference type="InterPro" id="IPR010308">
    <property type="entry name" value="TRP_C"/>
</dbReference>
<dbReference type="PANTHER" id="PTHR31145">
    <property type="entry name" value="INTEGRAL MEMBRANE PROTEIN (AFU_ORTHOLOGUE AFUA_7G01610)"/>
    <property type="match status" value="1"/>
</dbReference>
<dbReference type="SMART" id="SM01320">
    <property type="entry name" value="TRP_N"/>
    <property type="match status" value="1"/>
</dbReference>
<feature type="transmembrane region" description="Helical" evidence="8">
    <location>
        <begin position="522"/>
        <end position="541"/>
    </location>
</feature>
<dbReference type="InterPro" id="IPR040241">
    <property type="entry name" value="TRP_Flc/Pkd2-like"/>
</dbReference>
<feature type="compositionally biased region" description="Basic and acidic residues" evidence="7">
    <location>
        <begin position="732"/>
        <end position="747"/>
    </location>
</feature>
<feature type="transmembrane region" description="Helical" evidence="8">
    <location>
        <begin position="464"/>
        <end position="484"/>
    </location>
</feature>
<evidence type="ECO:0000256" key="1">
    <source>
        <dbReference type="ARBA" id="ARBA00004141"/>
    </source>
</evidence>
<keyword evidence="3 8" id="KW-0812">Transmembrane</keyword>
<feature type="transmembrane region" description="Helical" evidence="8">
    <location>
        <begin position="553"/>
        <end position="575"/>
    </location>
</feature>
<feature type="compositionally biased region" description="Polar residues" evidence="7">
    <location>
        <begin position="858"/>
        <end position="868"/>
    </location>
</feature>
<sequence length="914" mass="99648">MVHLRLLTLVLPCAAVFIPFENCLPSSIIISNPKRLQFTPLFVDASLSRESKHHVLTATVYGNVSGQQFDLPYPPPDSPQWKDPKETLGKIVDVGTANKYSTILSSFSVLSYGVAKTQSGQFCRNLTQGHCPLAPSFDANASEPTQLPAFRVVHDFNSSSFAFGSIRGSFRIVSGDEDDAALGCVRANATPDLGPTLRRLLWVFPALILALKGVATLAAAIWSPWGSSDIFRWSSNYGRDEDQLRLVTPGFGDCLQYIQFVALTGALSLQYPGFYRPIVSHGSWSVLLFNQSLVSGGNGSRSLVDGLYAYNGSTGMAQFSQLVGMSSIVDVWACMAVWLLVIAGSVFVACQLFFGLRHAYRSLARADGDRRNLNLPFTGGCMVRLLSNFFILPIVALSLYQLVVAAKSPISVVVCAVVLLVLMFLAAAWILRVIFTTKPRDYLFDDMPTVLLYGPLYNTYSDSAAPFALVPVFITFVRGVGFGALQPSGIAQIIFLAICEVILVLTLNGFRPFQGQTSMNAYHTAFAVTRLVTVLLSAAFVPSLGVGYGAKGWIAYIILLCHASVLLFGFFLNALQTLLEVVARSCGFAGDPQTGAIRGSILNMRMLKNRQDRRLGTGDRGSLTSNTAILQDVDARSGYGGSRSRSISASSQLLLRPTPTNRISSHDVLYDPTLESNKSEPDVHTFYRPPRARTDDMPGAMTRNAELAELPVPDERRTTSGTASPAPPAFIRDSDSPRPDYAVREVDQYYGTSPMERGPALSSQPTRKLKTGPVDPEGAAANAQSWFRRFLVGSGGNKKKAKEPSKGFEVIRSSRAPLQQGDVEMQSRPRYDEGVDSPTEAGAERKANLDVKERDLAQPTSTQASPQPGNLDGAGHQDNLDWFRVDDRPESPPLPRRSSRRRESRDIGNVFEGF</sequence>
<evidence type="ECO:0000256" key="5">
    <source>
        <dbReference type="ARBA" id="ARBA00022989"/>
    </source>
</evidence>
<evidence type="ECO:0000256" key="4">
    <source>
        <dbReference type="ARBA" id="ARBA00022729"/>
    </source>
</evidence>
<reference evidence="11" key="1">
    <citation type="journal article" date="2020" name="Stud. Mycol.">
        <title>101 Dothideomycetes genomes: a test case for predicting lifestyles and emergence of pathogens.</title>
        <authorList>
            <person name="Haridas S."/>
            <person name="Albert R."/>
            <person name="Binder M."/>
            <person name="Bloem J."/>
            <person name="Labutti K."/>
            <person name="Salamov A."/>
            <person name="Andreopoulos B."/>
            <person name="Baker S."/>
            <person name="Barry K."/>
            <person name="Bills G."/>
            <person name="Bluhm B."/>
            <person name="Cannon C."/>
            <person name="Castanera R."/>
            <person name="Culley D."/>
            <person name="Daum C."/>
            <person name="Ezra D."/>
            <person name="Gonzalez J."/>
            <person name="Henrissat B."/>
            <person name="Kuo A."/>
            <person name="Liang C."/>
            <person name="Lipzen A."/>
            <person name="Lutzoni F."/>
            <person name="Magnuson J."/>
            <person name="Mondo S."/>
            <person name="Nolan M."/>
            <person name="Ohm R."/>
            <person name="Pangilinan J."/>
            <person name="Park H.-J."/>
            <person name="Ramirez L."/>
            <person name="Alfaro M."/>
            <person name="Sun H."/>
            <person name="Tritt A."/>
            <person name="Yoshinaga Y."/>
            <person name="Zwiers L.-H."/>
            <person name="Turgeon B."/>
            <person name="Goodwin S."/>
            <person name="Spatafora J."/>
            <person name="Crous P."/>
            <person name="Grigoriev I."/>
        </authorList>
    </citation>
    <scope>NUCLEOTIDE SEQUENCE</scope>
    <source>
        <strain evidence="11">CBS 480.64</strain>
    </source>
</reference>
<dbReference type="InterPro" id="IPR032800">
    <property type="entry name" value="TRP_N"/>
</dbReference>
<evidence type="ECO:0000256" key="3">
    <source>
        <dbReference type="ARBA" id="ARBA00022692"/>
    </source>
</evidence>
<feature type="domain" description="ML-like" evidence="10">
    <location>
        <begin position="13"/>
        <end position="196"/>
    </location>
</feature>
<dbReference type="GO" id="GO:0016020">
    <property type="term" value="C:membrane"/>
    <property type="evidence" value="ECO:0007669"/>
    <property type="project" value="UniProtKB-SubCell"/>
</dbReference>
<dbReference type="EMBL" id="MU005993">
    <property type="protein sequence ID" value="KAF2859380.1"/>
    <property type="molecule type" value="Genomic_DNA"/>
</dbReference>
<dbReference type="OrthoDB" id="5312224at2759"/>
<dbReference type="Pfam" id="PF14558">
    <property type="entry name" value="TRP_N"/>
    <property type="match status" value="1"/>
</dbReference>
<evidence type="ECO:0000256" key="6">
    <source>
        <dbReference type="ARBA" id="ARBA00023136"/>
    </source>
</evidence>
<feature type="transmembrane region" description="Helical" evidence="8">
    <location>
        <begin position="490"/>
        <end position="510"/>
    </location>
</feature>